<gene>
    <name evidence="8" type="ORF">J3Q64DRAFT_1643166</name>
</gene>
<dbReference type="EMBL" id="JBCLYO010000016">
    <property type="protein sequence ID" value="KAL0081903.1"/>
    <property type="molecule type" value="Genomic_DNA"/>
</dbReference>
<dbReference type="InterPro" id="IPR036388">
    <property type="entry name" value="WH-like_DNA-bd_sf"/>
</dbReference>
<accession>A0ABR3AT56</accession>
<dbReference type="SUPFAM" id="SSF46785">
    <property type="entry name" value="Winged helix' DNA-binding domain"/>
    <property type="match status" value="1"/>
</dbReference>
<name>A0ABR3AT56_PHYBL</name>
<dbReference type="PANTHER" id="PTHR10015">
    <property type="entry name" value="HEAT SHOCK TRANSCRIPTION FACTOR"/>
    <property type="match status" value="1"/>
</dbReference>
<evidence type="ECO:0000256" key="3">
    <source>
        <dbReference type="ARBA" id="ARBA00023125"/>
    </source>
</evidence>
<evidence type="ECO:0000313" key="9">
    <source>
        <dbReference type="Proteomes" id="UP001448207"/>
    </source>
</evidence>
<evidence type="ECO:0000256" key="2">
    <source>
        <dbReference type="ARBA" id="ARBA00006403"/>
    </source>
</evidence>
<comment type="similarity">
    <text evidence="2 5">Belongs to the HSF family.</text>
</comment>
<comment type="subcellular location">
    <subcellularLocation>
        <location evidence="1">Nucleus</location>
    </subcellularLocation>
</comment>
<organism evidence="8 9">
    <name type="scientific">Phycomyces blakesleeanus</name>
    <dbReference type="NCBI Taxonomy" id="4837"/>
    <lineage>
        <taxon>Eukaryota</taxon>
        <taxon>Fungi</taxon>
        <taxon>Fungi incertae sedis</taxon>
        <taxon>Mucoromycota</taxon>
        <taxon>Mucoromycotina</taxon>
        <taxon>Mucoromycetes</taxon>
        <taxon>Mucorales</taxon>
        <taxon>Phycomycetaceae</taxon>
        <taxon>Phycomyces</taxon>
    </lineage>
</organism>
<evidence type="ECO:0000256" key="4">
    <source>
        <dbReference type="ARBA" id="ARBA00023242"/>
    </source>
</evidence>
<sequence length="171" mass="20019">MLEDPEIQELISWSRSGDLFSVANPTVFSKIVLPQYFKHNNWQSFVRQLNMYGFHKVNDMIHSNLTNETQTWEFRHPHFRRGAVDDLQNIKRKSAKTNTMSPARPLRIPDNADTEEDPYIPLQKHLHTVEDQLVSVTNACDILRSEVGSLRVILLKQQEVRIFFFSLNQII</sequence>
<proteinExistence type="inferred from homology"/>
<keyword evidence="9" id="KW-1185">Reference proteome</keyword>
<keyword evidence="4" id="KW-0539">Nucleus</keyword>
<evidence type="ECO:0000256" key="6">
    <source>
        <dbReference type="SAM" id="MobiDB-lite"/>
    </source>
</evidence>
<dbReference type="PRINTS" id="PR00056">
    <property type="entry name" value="HSFDOMAIN"/>
</dbReference>
<feature type="region of interest" description="Disordered" evidence="6">
    <location>
        <begin position="95"/>
        <end position="114"/>
    </location>
</feature>
<comment type="caution">
    <text evidence="8">The sequence shown here is derived from an EMBL/GenBank/DDBJ whole genome shotgun (WGS) entry which is preliminary data.</text>
</comment>
<dbReference type="InterPro" id="IPR000232">
    <property type="entry name" value="HSF_DNA-bd"/>
</dbReference>
<feature type="domain" description="HSF-type DNA-binding" evidence="7">
    <location>
        <begin position="1"/>
        <end position="93"/>
    </location>
</feature>
<dbReference type="GO" id="GO:0003677">
    <property type="term" value="F:DNA binding"/>
    <property type="evidence" value="ECO:0007669"/>
    <property type="project" value="UniProtKB-KW"/>
</dbReference>
<dbReference type="Pfam" id="PF00447">
    <property type="entry name" value="HSF_DNA-bind"/>
    <property type="match status" value="1"/>
</dbReference>
<evidence type="ECO:0000256" key="5">
    <source>
        <dbReference type="RuleBase" id="RU004020"/>
    </source>
</evidence>
<dbReference type="InterPro" id="IPR036390">
    <property type="entry name" value="WH_DNA-bd_sf"/>
</dbReference>
<protein>
    <submittedName>
        <fullName evidence="8">HSF-type DNA-binding-domain-containing protein</fullName>
    </submittedName>
</protein>
<dbReference type="Gene3D" id="1.10.10.10">
    <property type="entry name" value="Winged helix-like DNA-binding domain superfamily/Winged helix DNA-binding domain"/>
    <property type="match status" value="1"/>
</dbReference>
<dbReference type="PANTHER" id="PTHR10015:SF427">
    <property type="entry name" value="HEAT SHOCK FACTOR PROTEIN"/>
    <property type="match status" value="1"/>
</dbReference>
<evidence type="ECO:0000259" key="7">
    <source>
        <dbReference type="SMART" id="SM00415"/>
    </source>
</evidence>
<reference evidence="8 9" key="1">
    <citation type="submission" date="2024-04" db="EMBL/GenBank/DDBJ databases">
        <title>Symmetric and asymmetric DNA N6-adenine methylation regulates different biological responses in Mucorales.</title>
        <authorList>
            <consortium name="Lawrence Berkeley National Laboratory"/>
            <person name="Lax C."/>
            <person name="Mondo S.J."/>
            <person name="Osorio-Concepcion M."/>
            <person name="Muszewska A."/>
            <person name="Corrochano-Luque M."/>
            <person name="Gutierrez G."/>
            <person name="Riley R."/>
            <person name="Lipzen A."/>
            <person name="Guo J."/>
            <person name="Hundley H."/>
            <person name="Amirebrahimi M."/>
            <person name="Ng V."/>
            <person name="Lorenzo-Gutierrez D."/>
            <person name="Binder U."/>
            <person name="Yang J."/>
            <person name="Song Y."/>
            <person name="Canovas D."/>
            <person name="Navarro E."/>
            <person name="Freitag M."/>
            <person name="Gabaldon T."/>
            <person name="Grigoriev I.V."/>
            <person name="Corrochano L.M."/>
            <person name="Nicolas F.E."/>
            <person name="Garre V."/>
        </authorList>
    </citation>
    <scope>NUCLEOTIDE SEQUENCE [LARGE SCALE GENOMIC DNA]</scope>
    <source>
        <strain evidence="8 9">L51</strain>
    </source>
</reference>
<dbReference type="SMART" id="SM00415">
    <property type="entry name" value="HSF"/>
    <property type="match status" value="1"/>
</dbReference>
<evidence type="ECO:0000256" key="1">
    <source>
        <dbReference type="ARBA" id="ARBA00004123"/>
    </source>
</evidence>
<evidence type="ECO:0000313" key="8">
    <source>
        <dbReference type="EMBL" id="KAL0081903.1"/>
    </source>
</evidence>
<keyword evidence="3 8" id="KW-0238">DNA-binding</keyword>
<dbReference type="Proteomes" id="UP001448207">
    <property type="component" value="Unassembled WGS sequence"/>
</dbReference>